<keyword evidence="2" id="KW-1185">Reference proteome</keyword>
<gene>
    <name evidence="1" type="ORF">CVT25_003854</name>
</gene>
<evidence type="ECO:0000313" key="2">
    <source>
        <dbReference type="Proteomes" id="UP000283269"/>
    </source>
</evidence>
<evidence type="ECO:0000313" key="1">
    <source>
        <dbReference type="EMBL" id="PPQ83407.1"/>
    </source>
</evidence>
<reference evidence="1 2" key="1">
    <citation type="journal article" date="2018" name="Evol. Lett.">
        <title>Horizontal gene cluster transfer increased hallucinogenic mushroom diversity.</title>
        <authorList>
            <person name="Reynolds H.T."/>
            <person name="Vijayakumar V."/>
            <person name="Gluck-Thaler E."/>
            <person name="Korotkin H.B."/>
            <person name="Matheny P.B."/>
            <person name="Slot J.C."/>
        </authorList>
    </citation>
    <scope>NUCLEOTIDE SEQUENCE [LARGE SCALE GENOMIC DNA]</scope>
    <source>
        <strain evidence="1 2">2631</strain>
    </source>
</reference>
<organism evidence="1 2">
    <name type="scientific">Psilocybe cyanescens</name>
    <dbReference type="NCBI Taxonomy" id="93625"/>
    <lineage>
        <taxon>Eukaryota</taxon>
        <taxon>Fungi</taxon>
        <taxon>Dikarya</taxon>
        <taxon>Basidiomycota</taxon>
        <taxon>Agaricomycotina</taxon>
        <taxon>Agaricomycetes</taxon>
        <taxon>Agaricomycetidae</taxon>
        <taxon>Agaricales</taxon>
        <taxon>Agaricineae</taxon>
        <taxon>Strophariaceae</taxon>
        <taxon>Psilocybe</taxon>
    </lineage>
</organism>
<proteinExistence type="predicted"/>
<dbReference type="InParanoid" id="A0A409WY42"/>
<dbReference type="AlphaFoldDB" id="A0A409WY42"/>
<accession>A0A409WY42</accession>
<dbReference type="EMBL" id="NHYD01003017">
    <property type="protein sequence ID" value="PPQ83407.1"/>
    <property type="molecule type" value="Genomic_DNA"/>
</dbReference>
<sequence length="60" mass="6526">MGQTQIKNKEIHVQQASFGGAVVKDTDRSGAWFYGSRFEGALCRGREEELGVQAALNADP</sequence>
<comment type="caution">
    <text evidence="1">The sequence shown here is derived from an EMBL/GenBank/DDBJ whole genome shotgun (WGS) entry which is preliminary data.</text>
</comment>
<name>A0A409WY42_PSICY</name>
<protein>
    <submittedName>
        <fullName evidence="1">Uncharacterized protein</fullName>
    </submittedName>
</protein>
<dbReference type="Proteomes" id="UP000283269">
    <property type="component" value="Unassembled WGS sequence"/>
</dbReference>